<keyword evidence="4" id="KW-0233">DNA recombination</keyword>
<dbReference type="PROSITE" id="PS51898">
    <property type="entry name" value="TYR_RECOMBINASE"/>
    <property type="match status" value="1"/>
</dbReference>
<feature type="domain" description="Tyr recombinase" evidence="5">
    <location>
        <begin position="175"/>
        <end position="375"/>
    </location>
</feature>
<dbReference type="PANTHER" id="PTHR30349:SF64">
    <property type="entry name" value="PROPHAGE INTEGRASE INTD-RELATED"/>
    <property type="match status" value="1"/>
</dbReference>
<dbReference type="GO" id="GO:0003677">
    <property type="term" value="F:DNA binding"/>
    <property type="evidence" value="ECO:0007669"/>
    <property type="project" value="UniProtKB-KW"/>
</dbReference>
<evidence type="ECO:0000256" key="3">
    <source>
        <dbReference type="ARBA" id="ARBA00023125"/>
    </source>
</evidence>
<evidence type="ECO:0000256" key="1">
    <source>
        <dbReference type="ARBA" id="ARBA00008857"/>
    </source>
</evidence>
<dbReference type="InterPro" id="IPR013762">
    <property type="entry name" value="Integrase-like_cat_sf"/>
</dbReference>
<gene>
    <name evidence="6" type="ORF">ABW02_18465</name>
</gene>
<dbReference type="InterPro" id="IPR004107">
    <property type="entry name" value="Integrase_SAM-like_N"/>
</dbReference>
<dbReference type="InterPro" id="IPR002104">
    <property type="entry name" value="Integrase_catalytic"/>
</dbReference>
<evidence type="ECO:0000313" key="7">
    <source>
        <dbReference type="Proteomes" id="UP000036045"/>
    </source>
</evidence>
<organism evidence="6 7">
    <name type="scientific">Niallia circulans</name>
    <name type="common">Bacillus circulans</name>
    <dbReference type="NCBI Taxonomy" id="1397"/>
    <lineage>
        <taxon>Bacteria</taxon>
        <taxon>Bacillati</taxon>
        <taxon>Bacillota</taxon>
        <taxon>Bacilli</taxon>
        <taxon>Bacillales</taxon>
        <taxon>Bacillaceae</taxon>
        <taxon>Niallia</taxon>
    </lineage>
</organism>
<evidence type="ECO:0000256" key="2">
    <source>
        <dbReference type="ARBA" id="ARBA00022908"/>
    </source>
</evidence>
<evidence type="ECO:0000259" key="5">
    <source>
        <dbReference type="PROSITE" id="PS51898"/>
    </source>
</evidence>
<dbReference type="AlphaFoldDB" id="A0A0J1IE15"/>
<dbReference type="Proteomes" id="UP000036045">
    <property type="component" value="Unassembled WGS sequence"/>
</dbReference>
<keyword evidence="3" id="KW-0238">DNA-binding</keyword>
<dbReference type="GO" id="GO:0006310">
    <property type="term" value="P:DNA recombination"/>
    <property type="evidence" value="ECO:0007669"/>
    <property type="project" value="UniProtKB-KW"/>
</dbReference>
<dbReference type="InterPro" id="IPR011010">
    <property type="entry name" value="DNA_brk_join_enz"/>
</dbReference>
<dbReference type="InterPro" id="IPR010998">
    <property type="entry name" value="Integrase_recombinase_N"/>
</dbReference>
<dbReference type="Pfam" id="PF00589">
    <property type="entry name" value="Phage_integrase"/>
    <property type="match status" value="1"/>
</dbReference>
<dbReference type="OrthoDB" id="9803188at2"/>
<evidence type="ECO:0000313" key="6">
    <source>
        <dbReference type="EMBL" id="KLV24163.1"/>
    </source>
</evidence>
<accession>A0A0J1IE15</accession>
<dbReference type="CDD" id="cd01189">
    <property type="entry name" value="INT_ICEBs1_C_like"/>
    <property type="match status" value="1"/>
</dbReference>
<dbReference type="GO" id="GO:0015074">
    <property type="term" value="P:DNA integration"/>
    <property type="evidence" value="ECO:0007669"/>
    <property type="project" value="UniProtKB-KW"/>
</dbReference>
<evidence type="ECO:0000256" key="4">
    <source>
        <dbReference type="ARBA" id="ARBA00023172"/>
    </source>
</evidence>
<keyword evidence="7" id="KW-1185">Reference proteome</keyword>
<dbReference type="PATRIC" id="fig|1397.4.peg.2402"/>
<dbReference type="Gene3D" id="1.10.443.10">
    <property type="entry name" value="Intergrase catalytic core"/>
    <property type="match status" value="1"/>
</dbReference>
<comment type="caution">
    <text evidence="6">The sequence shown here is derived from an EMBL/GenBank/DDBJ whole genome shotgun (WGS) entry which is preliminary data.</text>
</comment>
<dbReference type="Gene3D" id="1.10.150.130">
    <property type="match status" value="1"/>
</dbReference>
<proteinExistence type="inferred from homology"/>
<comment type="similarity">
    <text evidence="1">Belongs to the 'phage' integrase family.</text>
</comment>
<reference evidence="6 7" key="1">
    <citation type="submission" date="2015-05" db="EMBL/GenBank/DDBJ databases">
        <title>Whole genome sequence and identification of bacterial endophytes from Costus igneus.</title>
        <authorList>
            <person name="Lee Y.P."/>
            <person name="Gan H.M."/>
            <person name="Eng W."/>
            <person name="Wheatley M.S."/>
            <person name="Caraballo A."/>
            <person name="Polter S."/>
            <person name="Savka M.A."/>
            <person name="Hudson A.O."/>
        </authorList>
    </citation>
    <scope>NUCLEOTIDE SEQUENCE [LARGE SCALE GENOMIC DNA]</scope>
    <source>
        <strain evidence="6 7">RIT379</strain>
    </source>
</reference>
<dbReference type="PANTHER" id="PTHR30349">
    <property type="entry name" value="PHAGE INTEGRASE-RELATED"/>
    <property type="match status" value="1"/>
</dbReference>
<dbReference type="RefSeq" id="WP_047943732.1">
    <property type="nucleotide sequence ID" value="NZ_LDPH01000022.1"/>
</dbReference>
<dbReference type="Pfam" id="PF14659">
    <property type="entry name" value="Phage_int_SAM_3"/>
    <property type="match status" value="1"/>
</dbReference>
<dbReference type="EMBL" id="LDPH01000022">
    <property type="protein sequence ID" value="KLV24163.1"/>
    <property type="molecule type" value="Genomic_DNA"/>
</dbReference>
<protein>
    <submittedName>
        <fullName evidence="6">Integrase</fullName>
    </submittedName>
</protein>
<keyword evidence="2" id="KW-0229">DNA integration</keyword>
<name>A0A0J1IE15_NIACI</name>
<dbReference type="InterPro" id="IPR050090">
    <property type="entry name" value="Tyrosine_recombinase_XerCD"/>
</dbReference>
<dbReference type="Pfam" id="PF14657">
    <property type="entry name" value="Arm-DNA-bind_4"/>
    <property type="match status" value="1"/>
</dbReference>
<sequence>MASFQKYTTKQGQMWLFKTDTGINPETGKRQTTTRRGFKTKKEAQIAAAKLEQEIASGRSIKNDNLTFQNVYDQWFSNHSKTIKLSTKKAIESKFNRHILPRFSKLKIKEITRPYCQKMINEIAQLIKSVNDIKIQANQVFKYALKMEIIERNPLEHVTIPRQQNEIINEDNETDERNYWKKDEIRNFLSITKHELDFRDHVLFHLLIYTGARKGEILALTWDDIDFEAGSIRLNKTLFHHDGKFIFQTSKTRESKRLISLDPLTLSLLNKWRIKQNEAYLAGKGYLNNNKVVFDRDDGSPMRLAYPNEKLAALIKKHNLHKITIHGLRHTHASLLFEAGASIKEVQERLGHSDIQMTMNIYTHVTDTLKEQTAQKFQRYIEL</sequence>
<dbReference type="SUPFAM" id="SSF56349">
    <property type="entry name" value="DNA breaking-rejoining enzymes"/>
    <property type="match status" value="1"/>
</dbReference>
<dbReference type="InterPro" id="IPR028259">
    <property type="entry name" value="AP2-like_int_N"/>
</dbReference>